<evidence type="ECO:0000256" key="2">
    <source>
        <dbReference type="ARBA" id="ARBA00023125"/>
    </source>
</evidence>
<dbReference type="RefSeq" id="WP_167654018.1">
    <property type="nucleotide sequence ID" value="NZ_LUCV01000004.1"/>
</dbReference>
<dbReference type="Pfam" id="PF01965">
    <property type="entry name" value="DJ-1_PfpI"/>
    <property type="match status" value="1"/>
</dbReference>
<accession>A0A177SUY2</accession>
<keyword evidence="2" id="KW-0238">DNA-binding</keyword>
<dbReference type="AlphaFoldDB" id="A0A177SUY2"/>
<feature type="domain" description="HTH araC/xylS-type" evidence="5">
    <location>
        <begin position="219"/>
        <end position="317"/>
    </location>
</feature>
<dbReference type="PROSITE" id="PS00041">
    <property type="entry name" value="HTH_ARAC_FAMILY_1"/>
    <property type="match status" value="1"/>
</dbReference>
<keyword evidence="1" id="KW-0805">Transcription regulation</keyword>
<proteinExistence type="predicted"/>
<evidence type="ECO:0000256" key="4">
    <source>
        <dbReference type="SAM" id="MobiDB-lite"/>
    </source>
</evidence>
<gene>
    <name evidence="6" type="ORF">AYO28_07225</name>
</gene>
<evidence type="ECO:0000256" key="3">
    <source>
        <dbReference type="ARBA" id="ARBA00023163"/>
    </source>
</evidence>
<dbReference type="PANTHER" id="PTHR43280">
    <property type="entry name" value="ARAC-FAMILY TRANSCRIPTIONAL REGULATOR"/>
    <property type="match status" value="1"/>
</dbReference>
<dbReference type="Gene3D" id="3.40.50.880">
    <property type="match status" value="1"/>
</dbReference>
<dbReference type="EMBL" id="LUCV01000004">
    <property type="protein sequence ID" value="OAI94812.1"/>
    <property type="molecule type" value="Genomic_DNA"/>
</dbReference>
<keyword evidence="3" id="KW-0804">Transcription</keyword>
<feature type="region of interest" description="Disordered" evidence="4">
    <location>
        <begin position="310"/>
        <end position="329"/>
    </location>
</feature>
<dbReference type="GO" id="GO:0009893">
    <property type="term" value="P:positive regulation of metabolic process"/>
    <property type="evidence" value="ECO:0007669"/>
    <property type="project" value="UniProtKB-ARBA"/>
</dbReference>
<dbReference type="GO" id="GO:0043565">
    <property type="term" value="F:sequence-specific DNA binding"/>
    <property type="evidence" value="ECO:0007669"/>
    <property type="project" value="InterPro"/>
</dbReference>
<dbReference type="Gene3D" id="1.10.10.60">
    <property type="entry name" value="Homeodomain-like"/>
    <property type="match status" value="1"/>
</dbReference>
<dbReference type="InterPro" id="IPR009057">
    <property type="entry name" value="Homeodomain-like_sf"/>
</dbReference>
<dbReference type="GO" id="GO:0003700">
    <property type="term" value="F:DNA-binding transcription factor activity"/>
    <property type="evidence" value="ECO:0007669"/>
    <property type="project" value="InterPro"/>
</dbReference>
<dbReference type="PROSITE" id="PS01124">
    <property type="entry name" value="HTH_ARAC_FAMILY_2"/>
    <property type="match status" value="1"/>
</dbReference>
<organism evidence="6 7">
    <name type="scientific">Pseudomonas putida</name>
    <name type="common">Arthrobacter siderocapsulatus</name>
    <dbReference type="NCBI Taxonomy" id="303"/>
    <lineage>
        <taxon>Bacteria</taxon>
        <taxon>Pseudomonadati</taxon>
        <taxon>Pseudomonadota</taxon>
        <taxon>Gammaproteobacteria</taxon>
        <taxon>Pseudomonadales</taxon>
        <taxon>Pseudomonadaceae</taxon>
        <taxon>Pseudomonas</taxon>
    </lineage>
</organism>
<dbReference type="InterPro" id="IPR018062">
    <property type="entry name" value="HTH_AraC-typ_CS"/>
</dbReference>
<dbReference type="InterPro" id="IPR018060">
    <property type="entry name" value="HTH_AraC"/>
</dbReference>
<dbReference type="Pfam" id="PF12833">
    <property type="entry name" value="HTH_18"/>
    <property type="match status" value="1"/>
</dbReference>
<protein>
    <recommendedName>
        <fullName evidence="5">HTH araC/xylS-type domain-containing protein</fullName>
    </recommendedName>
</protein>
<evidence type="ECO:0000259" key="5">
    <source>
        <dbReference type="PROSITE" id="PS01124"/>
    </source>
</evidence>
<evidence type="ECO:0000313" key="7">
    <source>
        <dbReference type="Proteomes" id="UP000077752"/>
    </source>
</evidence>
<dbReference type="InterPro" id="IPR002818">
    <property type="entry name" value="DJ-1/PfpI"/>
</dbReference>
<dbReference type="SUPFAM" id="SSF46689">
    <property type="entry name" value="Homeodomain-like"/>
    <property type="match status" value="2"/>
</dbReference>
<dbReference type="Proteomes" id="UP000077752">
    <property type="component" value="Unassembled WGS sequence"/>
</dbReference>
<name>A0A177SUY2_PSEPU</name>
<dbReference type="InterPro" id="IPR020449">
    <property type="entry name" value="Tscrpt_reg_AraC-type_HTH"/>
</dbReference>
<dbReference type="SUPFAM" id="SSF52317">
    <property type="entry name" value="Class I glutamine amidotransferase-like"/>
    <property type="match status" value="1"/>
</dbReference>
<comment type="caution">
    <text evidence="6">The sequence shown here is derived from an EMBL/GenBank/DDBJ whole genome shotgun (WGS) entry which is preliminary data.</text>
</comment>
<dbReference type="SMART" id="SM00342">
    <property type="entry name" value="HTH_ARAC"/>
    <property type="match status" value="1"/>
</dbReference>
<evidence type="ECO:0000256" key="1">
    <source>
        <dbReference type="ARBA" id="ARBA00023015"/>
    </source>
</evidence>
<dbReference type="InterPro" id="IPR029062">
    <property type="entry name" value="Class_I_gatase-like"/>
</dbReference>
<reference evidence="6 7" key="1">
    <citation type="submission" date="2016-03" db="EMBL/GenBank/DDBJ databases">
        <title>Draft Genome Assembly of Pseudomonas putida strain CBF10-2.</title>
        <authorList>
            <person name="Iyer R.S."/>
            <person name="Damania A."/>
        </authorList>
    </citation>
    <scope>NUCLEOTIDE SEQUENCE [LARGE SCALE GENOMIC DNA]</scope>
    <source>
        <strain evidence="6 7">CBF10-2</strain>
    </source>
</reference>
<sequence length="329" mass="36016">MAGFAVIGLADAYISSLGIFLDTFELIRRQVTQLYRTREPVAMQSQVHLLSPAGRTVRMAGGRSLKADGGLDNPVQYDLVYLPGFLVGDAAALDARLAGEAALCRWLVRQHAGGARIAASGAAVFLLAEAGLLEDGSVAVGKALVPWFRRRYPRITVDRRAAVVEHQRVVSAVGLAADAQLLARLTELVTTPELGGWLRDVTSLDPAADERLADDPLTANAQRWLEERFAQDVRISDLASAMSVSQQTLLRHFQRHLKQTPQEYVRHTRIRSAQEMLLRTSRNIGQIATLVGYNDIPSFRKVFRELTGSSPSQYRARAGGPPESPPTRA</sequence>
<evidence type="ECO:0000313" key="6">
    <source>
        <dbReference type="EMBL" id="OAI94812.1"/>
    </source>
</evidence>
<dbReference type="PANTHER" id="PTHR43280:SF2">
    <property type="entry name" value="HTH-TYPE TRANSCRIPTIONAL REGULATOR EXSA"/>
    <property type="match status" value="1"/>
</dbReference>
<dbReference type="PRINTS" id="PR00032">
    <property type="entry name" value="HTHARAC"/>
</dbReference>